<dbReference type="GO" id="GO:0043531">
    <property type="term" value="F:ADP binding"/>
    <property type="evidence" value="ECO:0007669"/>
    <property type="project" value="InterPro"/>
</dbReference>
<dbReference type="Gene3D" id="1.25.40.10">
    <property type="entry name" value="Tetratricopeptide repeat domain"/>
    <property type="match status" value="2"/>
</dbReference>
<evidence type="ECO:0000313" key="4">
    <source>
        <dbReference type="EMBL" id="KAF9071507.1"/>
    </source>
</evidence>
<dbReference type="GO" id="GO:0007166">
    <property type="term" value="P:cell surface receptor signaling pathway"/>
    <property type="evidence" value="ECO:0007669"/>
    <property type="project" value="InterPro"/>
</dbReference>
<dbReference type="InterPro" id="IPR011990">
    <property type="entry name" value="TPR-like_helical_dom_sf"/>
</dbReference>
<protein>
    <recommendedName>
        <fullName evidence="3">NB-ARC domain-containing protein</fullName>
    </recommendedName>
</protein>
<dbReference type="SUPFAM" id="SSF52540">
    <property type="entry name" value="P-loop containing nucleoside triphosphate hydrolases"/>
    <property type="match status" value="1"/>
</dbReference>
<reference evidence="4" key="1">
    <citation type="submission" date="2020-11" db="EMBL/GenBank/DDBJ databases">
        <authorList>
            <consortium name="DOE Joint Genome Institute"/>
            <person name="Ahrendt S."/>
            <person name="Riley R."/>
            <person name="Andreopoulos W."/>
            <person name="Labutti K."/>
            <person name="Pangilinan J."/>
            <person name="Ruiz-Duenas F.J."/>
            <person name="Barrasa J.M."/>
            <person name="Sanchez-Garcia M."/>
            <person name="Camarero S."/>
            <person name="Miyauchi S."/>
            <person name="Serrano A."/>
            <person name="Linde D."/>
            <person name="Babiker R."/>
            <person name="Drula E."/>
            <person name="Ayuso-Fernandez I."/>
            <person name="Pacheco R."/>
            <person name="Padilla G."/>
            <person name="Ferreira P."/>
            <person name="Barriuso J."/>
            <person name="Kellner H."/>
            <person name="Castanera R."/>
            <person name="Alfaro M."/>
            <person name="Ramirez L."/>
            <person name="Pisabarro A.G."/>
            <person name="Kuo A."/>
            <person name="Tritt A."/>
            <person name="Lipzen A."/>
            <person name="He G."/>
            <person name="Yan M."/>
            <person name="Ng V."/>
            <person name="Cullen D."/>
            <person name="Martin F."/>
            <person name="Rosso M.-N."/>
            <person name="Henrissat B."/>
            <person name="Hibbett D."/>
            <person name="Martinez A.T."/>
            <person name="Grigoriev I.V."/>
        </authorList>
    </citation>
    <scope>NUCLEOTIDE SEQUENCE</scope>
    <source>
        <strain evidence="4">AH 40177</strain>
    </source>
</reference>
<dbReference type="Gene3D" id="3.40.50.300">
    <property type="entry name" value="P-loop containing nucleotide triphosphate hydrolases"/>
    <property type="match status" value="1"/>
</dbReference>
<dbReference type="InterPro" id="IPR059179">
    <property type="entry name" value="MLKL-like_MCAfunc"/>
</dbReference>
<evidence type="ECO:0000313" key="5">
    <source>
        <dbReference type="Proteomes" id="UP000772434"/>
    </source>
</evidence>
<dbReference type="EMBL" id="JADNRY010000032">
    <property type="protein sequence ID" value="KAF9071507.1"/>
    <property type="molecule type" value="Genomic_DNA"/>
</dbReference>
<keyword evidence="1" id="KW-0175">Coiled coil</keyword>
<dbReference type="SUPFAM" id="SSF48452">
    <property type="entry name" value="TPR-like"/>
    <property type="match status" value="1"/>
</dbReference>
<name>A0A9P5U9Z7_9AGAR</name>
<feature type="region of interest" description="Disordered" evidence="2">
    <location>
        <begin position="21"/>
        <end position="47"/>
    </location>
</feature>
<sequence length="950" mass="106443">MTCFPCWPNSASATLASDDKIIPGNVTEPQKEQLQNNNDDLGRPTKGEYARETGKKFLEVLDIAAKQIPVPGVESVIEVVKSLVQMCEDSYATLKNADELKNRIKHLTLVLVDELKGKKVEEIEERLRNDIKQLERDLKFIQSKLNEIATQNAILVILFRRLNEDKVQECVGRLGNALESFHFSRQIADADALEHLTQQIDTFFRQAVQELQESNKRIEQGIADVRAILDKRNQGDELNGSKPRRGVIPVAPEIFFGRDAIVDDFVRTLVSQKTTMARICLLGPGGMGKTSIARTVLNHSSVIAHFGRENRVWVPCVKATSVSLLKDTLYESLGLSLNTGDPLNDILYDLNSSKSPIILLLDNFETPWNLHDQADVQDILFQLEKLEHVALFVTMRSFQPPGDSIQWESVHLKAVDKEFSIRIYAEIDPTGSQRPELPSLLDEVGHMPLAITLLAKLGKKLDSSPAELLEQYQKGGTALLNLGGSAERNMDIFIGLSVQSLPMMDSPSAAKLLAKALSRWWVRDLVPDATIMSGLGTLLDTSLVEKRADTYVVLPVIRRYILHPDRFPENIRESTVRMACAFLKEHNASVGTSNYLAHKTARSLEEANLQGILLETTAPDPDILEALLILSEHQYETRPRLEVVQHALELSMESEDKKWYAEALYWNGQNLKGLAQYEEAIKQFHLGRAAFLQVSEPKRAADALYWAGQISVSTRSPNHQDVQKALAEYQSLDDPAGIAKCQMSPLLASTSNAQSILTLTTTWEFCVSHKLLVEQTLCSYYITQTCINFGRFDEAQKWGLISLDESRRVIGEPDHARLRLVGQLSISLGEYDKAVEYLMEGLERSKAYGSPLGMVGILFQLGRVWMKKGQKEDAKGAFTETLKYCELLQGSWEGPQNQRACRFYLDKLENPSREPDWQEREALMQLGAKEDYETVSIAESDGGSDTSSGE</sequence>
<keyword evidence="5" id="KW-1185">Reference proteome</keyword>
<dbReference type="Proteomes" id="UP000772434">
    <property type="component" value="Unassembled WGS sequence"/>
</dbReference>
<organism evidence="4 5">
    <name type="scientific">Rhodocollybia butyracea</name>
    <dbReference type="NCBI Taxonomy" id="206335"/>
    <lineage>
        <taxon>Eukaryota</taxon>
        <taxon>Fungi</taxon>
        <taxon>Dikarya</taxon>
        <taxon>Basidiomycota</taxon>
        <taxon>Agaricomycotina</taxon>
        <taxon>Agaricomycetes</taxon>
        <taxon>Agaricomycetidae</taxon>
        <taxon>Agaricales</taxon>
        <taxon>Marasmiineae</taxon>
        <taxon>Omphalotaceae</taxon>
        <taxon>Rhodocollybia</taxon>
    </lineage>
</organism>
<dbReference type="Gene3D" id="1.20.930.20">
    <property type="entry name" value="Adaptor protein Cbl, N-terminal domain"/>
    <property type="match status" value="1"/>
</dbReference>
<feature type="domain" description="NB-ARC" evidence="3">
    <location>
        <begin position="262"/>
        <end position="338"/>
    </location>
</feature>
<dbReference type="InterPro" id="IPR002182">
    <property type="entry name" value="NB-ARC"/>
</dbReference>
<dbReference type="PANTHER" id="PTHR47691:SF3">
    <property type="entry name" value="HTH-TYPE TRANSCRIPTIONAL REGULATOR RV0890C-RELATED"/>
    <property type="match status" value="1"/>
</dbReference>
<evidence type="ECO:0000256" key="2">
    <source>
        <dbReference type="SAM" id="MobiDB-lite"/>
    </source>
</evidence>
<evidence type="ECO:0000256" key="1">
    <source>
        <dbReference type="SAM" id="Coils"/>
    </source>
</evidence>
<dbReference type="InterPro" id="IPR027417">
    <property type="entry name" value="P-loop_NTPase"/>
</dbReference>
<accession>A0A9P5U9Z7</accession>
<dbReference type="OrthoDB" id="1534087at2759"/>
<evidence type="ECO:0000259" key="3">
    <source>
        <dbReference type="Pfam" id="PF00931"/>
    </source>
</evidence>
<dbReference type="PANTHER" id="PTHR47691">
    <property type="entry name" value="REGULATOR-RELATED"/>
    <property type="match status" value="1"/>
</dbReference>
<comment type="caution">
    <text evidence="4">The sequence shown here is derived from an EMBL/GenBank/DDBJ whole genome shotgun (WGS) entry which is preliminary data.</text>
</comment>
<dbReference type="CDD" id="cd21037">
    <property type="entry name" value="MLKL_NTD"/>
    <property type="match status" value="1"/>
</dbReference>
<dbReference type="Pfam" id="PF00931">
    <property type="entry name" value="NB-ARC"/>
    <property type="match status" value="1"/>
</dbReference>
<dbReference type="InterPro" id="IPR036537">
    <property type="entry name" value="Adaptor_Cbl_N_dom_sf"/>
</dbReference>
<feature type="coiled-coil region" evidence="1">
    <location>
        <begin position="117"/>
        <end position="151"/>
    </location>
</feature>
<dbReference type="AlphaFoldDB" id="A0A9P5U9Z7"/>
<gene>
    <name evidence="4" type="ORF">BDP27DRAFT_1322241</name>
</gene>
<proteinExistence type="predicted"/>